<dbReference type="InterPro" id="IPR023198">
    <property type="entry name" value="PGP-like_dom2"/>
</dbReference>
<dbReference type="GO" id="GO:0016791">
    <property type="term" value="F:phosphatase activity"/>
    <property type="evidence" value="ECO:0007669"/>
    <property type="project" value="TreeGrafter"/>
</dbReference>
<evidence type="ECO:0000256" key="2">
    <source>
        <dbReference type="ARBA" id="ARBA00022723"/>
    </source>
</evidence>
<dbReference type="SFLD" id="SFLDS00003">
    <property type="entry name" value="Haloacid_Dehalogenase"/>
    <property type="match status" value="1"/>
</dbReference>
<reference evidence="6" key="1">
    <citation type="submission" date="2017-09" db="EMBL/GenBank/DDBJ databases">
        <title>Depth-based differentiation of microbial function through sediment-hosted aquifers and enrichment of novel symbionts in the deep terrestrial subsurface.</title>
        <authorList>
            <person name="Probst A.J."/>
            <person name="Ladd B."/>
            <person name="Jarett J.K."/>
            <person name="Geller-Mcgrath D.E."/>
            <person name="Sieber C.M.K."/>
            <person name="Emerson J.B."/>
            <person name="Anantharaman K."/>
            <person name="Thomas B.C."/>
            <person name="Malmstrom R."/>
            <person name="Stieglmeier M."/>
            <person name="Klingl A."/>
            <person name="Woyke T."/>
            <person name="Ryan C.M."/>
            <person name="Banfield J.F."/>
        </authorList>
    </citation>
    <scope>NUCLEOTIDE SEQUENCE [LARGE SCALE GENOMIC DNA]</scope>
</reference>
<dbReference type="InterPro" id="IPR006439">
    <property type="entry name" value="HAD-SF_hydro_IA"/>
</dbReference>
<comment type="caution">
    <text evidence="5">The sequence shown here is derived from an EMBL/GenBank/DDBJ whole genome shotgun (WGS) entry which is preliminary data.</text>
</comment>
<dbReference type="Gene3D" id="3.40.50.1000">
    <property type="entry name" value="HAD superfamily/HAD-like"/>
    <property type="match status" value="1"/>
</dbReference>
<name>A0A2M7D7W4_9BACT</name>
<dbReference type="Gene3D" id="1.10.150.240">
    <property type="entry name" value="Putative phosphatase, domain 2"/>
    <property type="match status" value="1"/>
</dbReference>
<keyword evidence="4" id="KW-0460">Magnesium</keyword>
<dbReference type="NCBIfam" id="TIGR01509">
    <property type="entry name" value="HAD-SF-IA-v3"/>
    <property type="match status" value="1"/>
</dbReference>
<dbReference type="Proteomes" id="UP000230304">
    <property type="component" value="Unassembled WGS sequence"/>
</dbReference>
<keyword evidence="2" id="KW-0479">Metal-binding</keyword>
<dbReference type="AlphaFoldDB" id="A0A2M7D7W4"/>
<sequence length="224" mass="26456">MIKAVFFDWGHVFATFSKDRERKLNAILKPFGFTWKTFHPYWRQFYILRSAGKIKTDKNFENYIQRVTRKNIPVKAIIKNTIEWQFIPKEHIEVVKELKKKYKVGILSNYVEKWMRQVMKNYKIENLFDALIVSSTVGERKPNAIIYYEALKSLKVKAREAVFIADEVSEDLVAASGLGMKTIWLNADWRGWWSKDDKKVLTIYKPDAVIKNLRELTSVIKSIK</sequence>
<dbReference type="SUPFAM" id="SSF56784">
    <property type="entry name" value="HAD-like"/>
    <property type="match status" value="1"/>
</dbReference>
<evidence type="ECO:0008006" key="7">
    <source>
        <dbReference type="Google" id="ProtNLM"/>
    </source>
</evidence>
<dbReference type="SFLD" id="SFLDG01129">
    <property type="entry name" value="C1.5:_HAD__Beta-PGM__Phosphata"/>
    <property type="match status" value="1"/>
</dbReference>
<dbReference type="InterPro" id="IPR041492">
    <property type="entry name" value="HAD_2"/>
</dbReference>
<dbReference type="GO" id="GO:0046872">
    <property type="term" value="F:metal ion binding"/>
    <property type="evidence" value="ECO:0007669"/>
    <property type="project" value="UniProtKB-KW"/>
</dbReference>
<gene>
    <name evidence="5" type="ORF">COS26_01805</name>
</gene>
<evidence type="ECO:0000256" key="1">
    <source>
        <dbReference type="ARBA" id="ARBA00001946"/>
    </source>
</evidence>
<dbReference type="Pfam" id="PF13419">
    <property type="entry name" value="HAD_2"/>
    <property type="match status" value="1"/>
</dbReference>
<dbReference type="PANTHER" id="PTHR46470:SF2">
    <property type="entry name" value="GLYCERALDEHYDE 3-PHOSPHATE PHOSPHATASE"/>
    <property type="match status" value="1"/>
</dbReference>
<dbReference type="PRINTS" id="PR00413">
    <property type="entry name" value="HADHALOGNASE"/>
</dbReference>
<organism evidence="5 6">
    <name type="scientific">Candidatus Nealsonbacteria bacterium CG02_land_8_20_14_3_00_40_11</name>
    <dbReference type="NCBI Taxonomy" id="1974700"/>
    <lineage>
        <taxon>Bacteria</taxon>
        <taxon>Candidatus Nealsoniibacteriota</taxon>
    </lineage>
</organism>
<dbReference type="NCBIfam" id="TIGR01549">
    <property type="entry name" value="HAD-SF-IA-v1"/>
    <property type="match status" value="1"/>
</dbReference>
<protein>
    <recommendedName>
        <fullName evidence="7">HAD family hydrolase</fullName>
    </recommendedName>
</protein>
<accession>A0A2M7D7W4</accession>
<comment type="cofactor">
    <cofactor evidence="1">
        <name>Mg(2+)</name>
        <dbReference type="ChEBI" id="CHEBI:18420"/>
    </cofactor>
</comment>
<evidence type="ECO:0000256" key="4">
    <source>
        <dbReference type="ARBA" id="ARBA00022842"/>
    </source>
</evidence>
<proteinExistence type="predicted"/>
<dbReference type="InterPro" id="IPR051400">
    <property type="entry name" value="HAD-like_hydrolase"/>
</dbReference>
<dbReference type="PANTHER" id="PTHR46470">
    <property type="entry name" value="N-ACYLNEURAMINATE-9-PHOSPHATASE"/>
    <property type="match status" value="1"/>
</dbReference>
<keyword evidence="3" id="KW-0378">Hydrolase</keyword>
<evidence type="ECO:0000256" key="3">
    <source>
        <dbReference type="ARBA" id="ARBA00022801"/>
    </source>
</evidence>
<evidence type="ECO:0000313" key="5">
    <source>
        <dbReference type="EMBL" id="PIV42570.1"/>
    </source>
</evidence>
<dbReference type="EMBL" id="PEUA01000043">
    <property type="protein sequence ID" value="PIV42570.1"/>
    <property type="molecule type" value="Genomic_DNA"/>
</dbReference>
<dbReference type="GO" id="GO:0044281">
    <property type="term" value="P:small molecule metabolic process"/>
    <property type="evidence" value="ECO:0007669"/>
    <property type="project" value="UniProtKB-ARBA"/>
</dbReference>
<evidence type="ECO:0000313" key="6">
    <source>
        <dbReference type="Proteomes" id="UP000230304"/>
    </source>
</evidence>
<dbReference type="InterPro" id="IPR023214">
    <property type="entry name" value="HAD_sf"/>
</dbReference>
<dbReference type="InterPro" id="IPR036412">
    <property type="entry name" value="HAD-like_sf"/>
</dbReference>